<dbReference type="EMBL" id="JASZZN010000003">
    <property type="protein sequence ID" value="MDM4014978.1"/>
    <property type="molecule type" value="Genomic_DNA"/>
</dbReference>
<evidence type="ECO:0000313" key="2">
    <source>
        <dbReference type="Proteomes" id="UP001239462"/>
    </source>
</evidence>
<reference evidence="1 2" key="1">
    <citation type="submission" date="2023-06" db="EMBL/GenBank/DDBJ databases">
        <title>Roseiconus lacunae JC819 isolated from Gulf of Mannar region, Tamil Nadu.</title>
        <authorList>
            <person name="Pk S."/>
            <person name="Ch S."/>
            <person name="Ch V.R."/>
        </authorList>
    </citation>
    <scope>NUCLEOTIDE SEQUENCE [LARGE SCALE GENOMIC DNA]</scope>
    <source>
        <strain evidence="1 2">JC819</strain>
    </source>
</reference>
<proteinExistence type="predicted"/>
<evidence type="ECO:0000313" key="1">
    <source>
        <dbReference type="EMBL" id="MDM4014978.1"/>
    </source>
</evidence>
<protein>
    <submittedName>
        <fullName evidence="1">Uncharacterized protein</fullName>
    </submittedName>
</protein>
<keyword evidence="2" id="KW-1185">Reference proteome</keyword>
<sequence>MKVSRNIPLVKAGDEPSASHQNRLIQQVVANASNTTSLPSAPNLGRVVLRCRNSSGQNYEVGEAVAWTSAISVTNASEFNPREALLDLVCGSERPVWHTNIANIGVVLDDMPDGDFGRLSIGGLTVIRLSNAADGEYAFIDPAEPKHWKLNSSSGYKVVDRINDDWAIVNLSSNEPLWQYKLTEASQAPGVTTATLYTLDGTQFSTTEIELSDPLSIGDEDAVDYAGYCRQAGNEFHIQTGPC</sequence>
<accession>A0ABT7PF36</accession>
<name>A0ABT7PF36_9BACT</name>
<organism evidence="1 2">
    <name type="scientific">Roseiconus lacunae</name>
    <dbReference type="NCBI Taxonomy" id="2605694"/>
    <lineage>
        <taxon>Bacteria</taxon>
        <taxon>Pseudomonadati</taxon>
        <taxon>Planctomycetota</taxon>
        <taxon>Planctomycetia</taxon>
        <taxon>Pirellulales</taxon>
        <taxon>Pirellulaceae</taxon>
        <taxon>Roseiconus</taxon>
    </lineage>
</organism>
<comment type="caution">
    <text evidence="1">The sequence shown here is derived from an EMBL/GenBank/DDBJ whole genome shotgun (WGS) entry which is preliminary data.</text>
</comment>
<dbReference type="RefSeq" id="WP_289162561.1">
    <property type="nucleotide sequence ID" value="NZ_JASZZN010000003.1"/>
</dbReference>
<dbReference type="Proteomes" id="UP001239462">
    <property type="component" value="Unassembled WGS sequence"/>
</dbReference>
<gene>
    <name evidence="1" type="ORF">QTN89_06025</name>
</gene>